<dbReference type="Gramene" id="arahy.Tifrunner.gnm2.ann2.Ah13g533800.1">
    <property type="protein sequence ID" value="arahy.Tifrunner.gnm2.ann2.Ah13g533800.1-CDS"/>
    <property type="gene ID" value="arahy.Tifrunner.gnm2.ann2.Ah13g533800"/>
</dbReference>
<keyword evidence="6" id="KW-1185">Reference proteome</keyword>
<comment type="similarity">
    <text evidence="1">Belongs to the alliinase family.</text>
</comment>
<gene>
    <name evidence="5" type="ORF">Ahy_B03g062808</name>
</gene>
<evidence type="ECO:0000259" key="4">
    <source>
        <dbReference type="Pfam" id="PF04864"/>
    </source>
</evidence>
<dbReference type="Proteomes" id="UP000289738">
    <property type="component" value="Chromosome B03"/>
</dbReference>
<dbReference type="SUPFAM" id="SSF53383">
    <property type="entry name" value="PLP-dependent transferases"/>
    <property type="match status" value="1"/>
</dbReference>
<keyword evidence="3" id="KW-0663">Pyridoxal phosphate</keyword>
<dbReference type="GO" id="GO:0016846">
    <property type="term" value="F:carbon-sulfur lyase activity"/>
    <property type="evidence" value="ECO:0007669"/>
    <property type="project" value="InterPro"/>
</dbReference>
<feature type="domain" description="Alliinase C-terminal" evidence="4">
    <location>
        <begin position="39"/>
        <end position="387"/>
    </location>
</feature>
<evidence type="ECO:0000256" key="3">
    <source>
        <dbReference type="ARBA" id="ARBA00022898"/>
    </source>
</evidence>
<dbReference type="STRING" id="3818.A0A444ZVC5"/>
<dbReference type="InterPro" id="IPR015422">
    <property type="entry name" value="PyrdxlP-dep_Trfase_small"/>
</dbReference>
<dbReference type="InterPro" id="IPR006948">
    <property type="entry name" value="Alliinase_C"/>
</dbReference>
<evidence type="ECO:0000313" key="6">
    <source>
        <dbReference type="Proteomes" id="UP000289738"/>
    </source>
</evidence>
<dbReference type="CDD" id="cd00609">
    <property type="entry name" value="AAT_like"/>
    <property type="match status" value="1"/>
</dbReference>
<dbReference type="PANTHER" id="PTHR43795:SF15">
    <property type="entry name" value="TRYPTOPHAN AMINOTRANSFERASE-RELATED PROTEIN 1"/>
    <property type="match status" value="1"/>
</dbReference>
<comment type="caution">
    <text evidence="5">The sequence shown here is derived from an EMBL/GenBank/DDBJ whole genome shotgun (WGS) entry which is preliminary data.</text>
</comment>
<name>A0A444ZVC5_ARAHY</name>
<dbReference type="Gene3D" id="3.40.640.10">
    <property type="entry name" value="Type I PLP-dependent aspartate aminotransferase-like (Major domain)"/>
    <property type="match status" value="1"/>
</dbReference>
<dbReference type="InterPro" id="IPR050478">
    <property type="entry name" value="Ethylene_sulfur-biosynth"/>
</dbReference>
<evidence type="ECO:0000256" key="1">
    <source>
        <dbReference type="ARBA" id="ARBA00006312"/>
    </source>
</evidence>
<dbReference type="InterPro" id="IPR015424">
    <property type="entry name" value="PyrdxlP-dep_Trfase"/>
</dbReference>
<dbReference type="EMBL" id="SDMP01000013">
    <property type="protein sequence ID" value="RYR18180.1"/>
    <property type="molecule type" value="Genomic_DNA"/>
</dbReference>
<accession>A0A444ZVC5</accession>
<dbReference type="AlphaFoldDB" id="A0A444ZVC5"/>
<dbReference type="Pfam" id="PF04864">
    <property type="entry name" value="Alliinase_C"/>
    <property type="match status" value="1"/>
</dbReference>
<organism evidence="5 6">
    <name type="scientific">Arachis hypogaea</name>
    <name type="common">Peanut</name>
    <dbReference type="NCBI Taxonomy" id="3818"/>
    <lineage>
        <taxon>Eukaryota</taxon>
        <taxon>Viridiplantae</taxon>
        <taxon>Streptophyta</taxon>
        <taxon>Embryophyta</taxon>
        <taxon>Tracheophyta</taxon>
        <taxon>Spermatophyta</taxon>
        <taxon>Magnoliopsida</taxon>
        <taxon>eudicotyledons</taxon>
        <taxon>Gunneridae</taxon>
        <taxon>Pentapetalae</taxon>
        <taxon>rosids</taxon>
        <taxon>fabids</taxon>
        <taxon>Fabales</taxon>
        <taxon>Fabaceae</taxon>
        <taxon>Papilionoideae</taxon>
        <taxon>50 kb inversion clade</taxon>
        <taxon>dalbergioids sensu lato</taxon>
        <taxon>Dalbergieae</taxon>
        <taxon>Pterocarpus clade</taxon>
        <taxon>Arachis</taxon>
    </lineage>
</organism>
<dbReference type="SMR" id="A0A444ZVC5"/>
<protein>
    <recommendedName>
        <fullName evidence="4">Alliinase C-terminal domain-containing protein</fullName>
    </recommendedName>
</protein>
<evidence type="ECO:0000313" key="5">
    <source>
        <dbReference type="EMBL" id="RYR18180.1"/>
    </source>
</evidence>
<sequence>MVTLQGEASDPANQNWLPCANVTITNPLITDSSNLILRLEMGDPKLFVPYWKMMSDKCSVVIEGWKFMSHESDASNVCQYLLPELGDAIKRIHSLVHNAAIQDKHIIVGTGSTQLFHAAWFALSSSDSVRPINIVSAAPFYSLYLDGVKALRSGLYQWAGDAATYDKDEPYIEMVTSQNNPVVRSASQGKLIHDFAYYWPQYTPITHHADHDLMLFTFSKCTGHAGSRIGWAIVKDIEVAKKMVHFIQVSTIGVSKESQIRAAKILGVVCDSYQSLGPKESEHFFDYGKRLLRERWDRMRQVIGQCEVFTVAKPSSAYCNFTKESFETNSAFAWVKCEGGIEDCGTYLKNLGILARPGRLFGVGPEFARISMLSTNDEFDELLTRLLNARREYN</sequence>
<proteinExistence type="inferred from homology"/>
<reference evidence="5 6" key="1">
    <citation type="submission" date="2019-01" db="EMBL/GenBank/DDBJ databases">
        <title>Sequencing of cultivated peanut Arachis hypogaea provides insights into genome evolution and oil improvement.</title>
        <authorList>
            <person name="Chen X."/>
        </authorList>
    </citation>
    <scope>NUCLEOTIDE SEQUENCE [LARGE SCALE GENOMIC DNA]</scope>
    <source>
        <strain evidence="6">cv. Fuhuasheng</strain>
        <tissue evidence="5">Leaves</tissue>
    </source>
</reference>
<dbReference type="InterPro" id="IPR015421">
    <property type="entry name" value="PyrdxlP-dep_Trfase_major"/>
</dbReference>
<dbReference type="GO" id="GO:0006520">
    <property type="term" value="P:amino acid metabolic process"/>
    <property type="evidence" value="ECO:0007669"/>
    <property type="project" value="TreeGrafter"/>
</dbReference>
<dbReference type="Gene3D" id="3.90.1150.10">
    <property type="entry name" value="Aspartate Aminotransferase, domain 1"/>
    <property type="match status" value="1"/>
</dbReference>
<dbReference type="GO" id="GO:0008483">
    <property type="term" value="F:transaminase activity"/>
    <property type="evidence" value="ECO:0007669"/>
    <property type="project" value="TreeGrafter"/>
</dbReference>
<comment type="subunit">
    <text evidence="2">Homodimer.</text>
</comment>
<dbReference type="PANTHER" id="PTHR43795">
    <property type="entry name" value="BIFUNCTIONAL ASPARTATE AMINOTRANSFERASE AND GLUTAMATE/ASPARTATE-PREPHENATE AMINOTRANSFERASE-RELATED"/>
    <property type="match status" value="1"/>
</dbReference>
<evidence type="ECO:0000256" key="2">
    <source>
        <dbReference type="ARBA" id="ARBA00011738"/>
    </source>
</evidence>
<dbReference type="OrthoDB" id="2020362at2759"/>